<evidence type="ECO:0000313" key="2">
    <source>
        <dbReference type="Proteomes" id="UP000639403"/>
    </source>
</evidence>
<comment type="caution">
    <text evidence="1">The sequence shown here is derived from an EMBL/GenBank/DDBJ whole genome shotgun (WGS) entry which is preliminary data.</text>
</comment>
<reference evidence="1" key="2">
    <citation type="journal article" name="Front. Microbiol.">
        <title>Degradative Capacity of Two Strains of Rhodonia placenta: From Phenotype to Genotype.</title>
        <authorList>
            <person name="Kolle M."/>
            <person name="Horta M.A.C."/>
            <person name="Nowrousian M."/>
            <person name="Ohm R.A."/>
            <person name="Benz J.P."/>
            <person name="Pilgard A."/>
        </authorList>
    </citation>
    <scope>NUCLEOTIDE SEQUENCE</scope>
    <source>
        <strain evidence="1">FPRL280</strain>
    </source>
</reference>
<name>A0A8H7NTD4_9APHY</name>
<sequence>MAPQSTSHAGVFLESEWIGSGKKFTKDLPAYVKTALEAELSLPPAILSLVLPLPNATVHTILLTSFPLISNETNLSSQSTFHFFSMAASSHPQLALLRTLAIPDQGTVNTLLKTVGNQWLDGRRSITCHHLKDGSAAIPFPLFMLTLWKQLHALRPHFDAWSASGQWLSHQQQWNGSTNATADAVRMLLHDIPWSKRLHGFHGAGEPDV</sequence>
<evidence type="ECO:0000313" key="1">
    <source>
        <dbReference type="EMBL" id="KAF9802188.1"/>
    </source>
</evidence>
<dbReference type="EMBL" id="JADOXO010000598">
    <property type="protein sequence ID" value="KAF9802188.1"/>
    <property type="molecule type" value="Genomic_DNA"/>
</dbReference>
<reference evidence="1" key="1">
    <citation type="submission" date="2020-11" db="EMBL/GenBank/DDBJ databases">
        <authorList>
            <person name="Koelle M."/>
            <person name="Horta M.A.C."/>
            <person name="Nowrousian M."/>
            <person name="Ohm R.A."/>
            <person name="Benz P."/>
            <person name="Pilgard A."/>
        </authorList>
    </citation>
    <scope>NUCLEOTIDE SEQUENCE</scope>
    <source>
        <strain evidence="1">FPRL280</strain>
    </source>
</reference>
<proteinExistence type="predicted"/>
<protein>
    <submittedName>
        <fullName evidence="1">Uncharacterized protein</fullName>
    </submittedName>
</protein>
<gene>
    <name evidence="1" type="ORF">IEO21_09955</name>
</gene>
<accession>A0A8H7NTD4</accession>
<dbReference type="Proteomes" id="UP000639403">
    <property type="component" value="Unassembled WGS sequence"/>
</dbReference>
<organism evidence="1 2">
    <name type="scientific">Rhodonia placenta</name>
    <dbReference type="NCBI Taxonomy" id="104341"/>
    <lineage>
        <taxon>Eukaryota</taxon>
        <taxon>Fungi</taxon>
        <taxon>Dikarya</taxon>
        <taxon>Basidiomycota</taxon>
        <taxon>Agaricomycotina</taxon>
        <taxon>Agaricomycetes</taxon>
        <taxon>Polyporales</taxon>
        <taxon>Adustoporiaceae</taxon>
        <taxon>Rhodonia</taxon>
    </lineage>
</organism>
<dbReference type="AlphaFoldDB" id="A0A8H7NTD4"/>